<accession>A0AAD1ZBP2</accession>
<evidence type="ECO:0000256" key="1">
    <source>
        <dbReference type="SAM" id="MobiDB-lite"/>
    </source>
</evidence>
<evidence type="ECO:0000313" key="3">
    <source>
        <dbReference type="Proteomes" id="UP000834106"/>
    </source>
</evidence>
<reference evidence="2" key="1">
    <citation type="submission" date="2023-05" db="EMBL/GenBank/DDBJ databases">
        <authorList>
            <person name="Huff M."/>
        </authorList>
    </citation>
    <scope>NUCLEOTIDE SEQUENCE</scope>
</reference>
<protein>
    <submittedName>
        <fullName evidence="2">Uncharacterized protein</fullName>
    </submittedName>
</protein>
<feature type="region of interest" description="Disordered" evidence="1">
    <location>
        <begin position="68"/>
        <end position="87"/>
    </location>
</feature>
<sequence length="135" mass="14826">MWDSIKAANLMSLVCRIEVESSPENCLKALALRKRAKDGTSLGWRWWPLTNGGFSCVLGSPSIHQAANLTSGNDAKGESSPNNHVVSPSTAHQLQRLPSMDDDKFLLYPNLFTKQSSNLISHAQPFIENSISTQD</sequence>
<name>A0AAD1ZBP2_9LAMI</name>
<organism evidence="2 3">
    <name type="scientific">Fraxinus pennsylvanica</name>
    <dbReference type="NCBI Taxonomy" id="56036"/>
    <lineage>
        <taxon>Eukaryota</taxon>
        <taxon>Viridiplantae</taxon>
        <taxon>Streptophyta</taxon>
        <taxon>Embryophyta</taxon>
        <taxon>Tracheophyta</taxon>
        <taxon>Spermatophyta</taxon>
        <taxon>Magnoliopsida</taxon>
        <taxon>eudicotyledons</taxon>
        <taxon>Gunneridae</taxon>
        <taxon>Pentapetalae</taxon>
        <taxon>asterids</taxon>
        <taxon>lamiids</taxon>
        <taxon>Lamiales</taxon>
        <taxon>Oleaceae</taxon>
        <taxon>Oleeae</taxon>
        <taxon>Fraxinus</taxon>
    </lineage>
</organism>
<dbReference type="AlphaFoldDB" id="A0AAD1ZBP2"/>
<proteinExistence type="predicted"/>
<keyword evidence="3" id="KW-1185">Reference proteome</keyword>
<evidence type="ECO:0000313" key="2">
    <source>
        <dbReference type="EMBL" id="CAI9766846.1"/>
    </source>
</evidence>
<gene>
    <name evidence="2" type="ORF">FPE_LOCUS14276</name>
</gene>
<dbReference type="Proteomes" id="UP000834106">
    <property type="component" value="Chromosome 8"/>
</dbReference>
<dbReference type="EMBL" id="OU503043">
    <property type="protein sequence ID" value="CAI9766846.1"/>
    <property type="molecule type" value="Genomic_DNA"/>
</dbReference>